<comment type="similarity">
    <text evidence="8">Belongs to the glycosyltransferase 2 family. CrtQ subfamily.</text>
</comment>
<proteinExistence type="inferred from homology"/>
<evidence type="ECO:0000256" key="7">
    <source>
        <dbReference type="ARBA" id="ARBA00037904"/>
    </source>
</evidence>
<dbReference type="EMBL" id="JAKZBV010000001">
    <property type="protein sequence ID" value="MCH6471077.1"/>
    <property type="molecule type" value="Genomic_DNA"/>
</dbReference>
<sequence>MDESPVLDVSVVVPARNAEKWLARCLQSIRRQHPREIIVVDGRSTDATVEIARSYGARIISDEGNGLPAARMMGARTAVCGVVALIDSDVILPTGALGSLLNEFEEGGYDGLQFGLVSEADGHGYWGAALAWHHNHSRVRSWFGVCATLMRRDVLMDIRFDETFSSGEDIELRIRLENAGRKIGVSTTTLVRHQFADSFDFARDQWLQDGAGLAFTIRKHPRRGGWLLLLPLLATVRGMGLSLVHAPRFLPYWVCFLLYNYRSMVSGLLHTAPQGLSMGGNTAWLSAARVAPMVTGFLFWGLAAFLLPPAQLGLGSAVVSAALLTVQLALLGVGPAILTLLPGQDDGGRRLTATSLLVVGASSLAVSAGLVVVTRALGPGVGEAWGNPLVLWAFLVASVFAGVAYQLDHIGVAQSRADLAMLRSLLQGLVQLGALVVCLVVGYRNVGAVVGAFAVGAVASVILGIRLLARAGLSPLWREGIRLPEAWKLLRRGLPNHALMLADRAPGYLLPLILAATLSASATASWYMVWMLASAVFFVPQSAGYSLQTKLARPDSGLSLVQGALRMSFMLTVASGVLLLLAGPLVLSVIGPQYGRAWVLLLLLIPALVLCCVTQVYYGVCRATGRLGEATSVALLAALMAVLPAVVVAQNFALTGVSVLWLLAQTAAALVAALRLRSMTTASRSAVPLEVAPPGLTGSNRLEPR</sequence>
<keyword evidence="3 12" id="KW-0328">Glycosyltransferase</keyword>
<evidence type="ECO:0000256" key="10">
    <source>
        <dbReference type="SAM" id="Phobius"/>
    </source>
</evidence>
<evidence type="ECO:0000256" key="2">
    <source>
        <dbReference type="ARBA" id="ARBA00022475"/>
    </source>
</evidence>
<feature type="transmembrane region" description="Helical" evidence="10">
    <location>
        <begin position="419"/>
        <end position="443"/>
    </location>
</feature>
<feature type="transmembrane region" description="Helical" evidence="10">
    <location>
        <begin position="226"/>
        <end position="244"/>
    </location>
</feature>
<keyword evidence="2" id="KW-1003">Cell membrane</keyword>
<feature type="transmembrane region" description="Helical" evidence="10">
    <location>
        <begin position="597"/>
        <end position="620"/>
    </location>
</feature>
<keyword evidence="10" id="KW-1133">Transmembrane helix</keyword>
<feature type="transmembrane region" description="Helical" evidence="10">
    <location>
        <begin position="290"/>
        <end position="308"/>
    </location>
</feature>
<keyword evidence="10" id="KW-0812">Transmembrane</keyword>
<keyword evidence="13" id="KW-1185">Reference proteome</keyword>
<evidence type="ECO:0000256" key="9">
    <source>
        <dbReference type="ARBA" id="ARBA00040345"/>
    </source>
</evidence>
<gene>
    <name evidence="12" type="ORF">L0M17_14000</name>
</gene>
<feature type="transmembrane region" description="Helical" evidence="10">
    <location>
        <begin position="568"/>
        <end position="591"/>
    </location>
</feature>
<dbReference type="PANTHER" id="PTHR43646:SF2">
    <property type="entry name" value="GLYCOSYLTRANSFERASE 2-LIKE DOMAIN-CONTAINING PROTEIN"/>
    <property type="match status" value="1"/>
</dbReference>
<feature type="transmembrane region" description="Helical" evidence="10">
    <location>
        <begin position="353"/>
        <end position="377"/>
    </location>
</feature>
<evidence type="ECO:0000256" key="3">
    <source>
        <dbReference type="ARBA" id="ARBA00022676"/>
    </source>
</evidence>
<feature type="transmembrane region" description="Helical" evidence="10">
    <location>
        <begin position="389"/>
        <end position="407"/>
    </location>
</feature>
<comment type="caution">
    <text evidence="12">The sequence shown here is derived from an EMBL/GenBank/DDBJ whole genome shotgun (WGS) entry which is preliminary data.</text>
</comment>
<dbReference type="Proteomes" id="UP001202922">
    <property type="component" value="Unassembled WGS sequence"/>
</dbReference>
<dbReference type="InterPro" id="IPR001173">
    <property type="entry name" value="Glyco_trans_2-like"/>
</dbReference>
<evidence type="ECO:0000256" key="5">
    <source>
        <dbReference type="ARBA" id="ARBA00023136"/>
    </source>
</evidence>
<dbReference type="GO" id="GO:0016757">
    <property type="term" value="F:glycosyltransferase activity"/>
    <property type="evidence" value="ECO:0007669"/>
    <property type="project" value="UniProtKB-KW"/>
</dbReference>
<accession>A0ABS9U3J4</accession>
<dbReference type="RefSeq" id="WP_241054678.1">
    <property type="nucleotide sequence ID" value="NZ_JAKZBV010000001.1"/>
</dbReference>
<feature type="transmembrane region" description="Helical" evidence="10">
    <location>
        <begin position="498"/>
        <end position="520"/>
    </location>
</feature>
<comment type="pathway">
    <text evidence="7">Carotenoid biosynthesis; staphyloxanthin biosynthesis; staphyloxanthin from farnesyl diphosphate: step 4/5.</text>
</comment>
<dbReference type="PANTHER" id="PTHR43646">
    <property type="entry name" value="GLYCOSYLTRANSFERASE"/>
    <property type="match status" value="1"/>
</dbReference>
<name>A0ABS9U3J4_9MICC</name>
<reference evidence="12 13" key="1">
    <citation type="submission" date="2022-03" db="EMBL/GenBank/DDBJ databases">
        <title>Sinomonas sp. isolated from a soil.</title>
        <authorList>
            <person name="Han J."/>
            <person name="Kim D.-U."/>
        </authorList>
    </citation>
    <scope>NUCLEOTIDE SEQUENCE [LARGE SCALE GENOMIC DNA]</scope>
    <source>
        <strain evidence="12 13">5-5</strain>
    </source>
</reference>
<feature type="transmembrane region" description="Helical" evidence="10">
    <location>
        <begin position="314"/>
        <end position="341"/>
    </location>
</feature>
<evidence type="ECO:0000256" key="8">
    <source>
        <dbReference type="ARBA" id="ARBA00038120"/>
    </source>
</evidence>
<evidence type="ECO:0000256" key="4">
    <source>
        <dbReference type="ARBA" id="ARBA00022679"/>
    </source>
</evidence>
<dbReference type="Gene3D" id="3.90.550.10">
    <property type="entry name" value="Spore Coat Polysaccharide Biosynthesis Protein SpsA, Chain A"/>
    <property type="match status" value="1"/>
</dbReference>
<feature type="transmembrane region" description="Helical" evidence="10">
    <location>
        <begin position="449"/>
        <end position="469"/>
    </location>
</feature>
<evidence type="ECO:0000256" key="6">
    <source>
        <dbReference type="ARBA" id="ARBA00037281"/>
    </source>
</evidence>
<evidence type="ECO:0000259" key="11">
    <source>
        <dbReference type="Pfam" id="PF00535"/>
    </source>
</evidence>
<evidence type="ECO:0000313" key="13">
    <source>
        <dbReference type="Proteomes" id="UP001202922"/>
    </source>
</evidence>
<feature type="domain" description="Glycosyltransferase 2-like" evidence="11">
    <location>
        <begin position="10"/>
        <end position="129"/>
    </location>
</feature>
<organism evidence="12 13">
    <name type="scientific">Sinomonas terrae</name>
    <dbReference type="NCBI Taxonomy" id="2908838"/>
    <lineage>
        <taxon>Bacteria</taxon>
        <taxon>Bacillati</taxon>
        <taxon>Actinomycetota</taxon>
        <taxon>Actinomycetes</taxon>
        <taxon>Micrococcales</taxon>
        <taxon>Micrococcaceae</taxon>
        <taxon>Sinomonas</taxon>
    </lineage>
</organism>
<protein>
    <recommendedName>
        <fullName evidence="9">4,4'-diaponeurosporenoate glycosyltransferase</fullName>
    </recommendedName>
</protein>
<dbReference type="Pfam" id="PF00535">
    <property type="entry name" value="Glycos_transf_2"/>
    <property type="match status" value="1"/>
</dbReference>
<dbReference type="InterPro" id="IPR029044">
    <property type="entry name" value="Nucleotide-diphossugar_trans"/>
</dbReference>
<feature type="transmembrane region" description="Helical" evidence="10">
    <location>
        <begin position="659"/>
        <end position="676"/>
    </location>
</feature>
<evidence type="ECO:0000313" key="12">
    <source>
        <dbReference type="EMBL" id="MCH6471077.1"/>
    </source>
</evidence>
<keyword evidence="4 12" id="KW-0808">Transferase</keyword>
<keyword evidence="5 10" id="KW-0472">Membrane</keyword>
<feature type="transmembrane region" description="Helical" evidence="10">
    <location>
        <begin position="632"/>
        <end position="653"/>
    </location>
</feature>
<comment type="function">
    <text evidence="6">Catalyzes the glycosylation of 4,4'-diaponeurosporenoate, i.e. the esterification of glucose at the C1'' position with the carboxyl group of 4,4'-diaponeurosporenic acid, to form glycosyl-4,4'-diaponeurosporenoate. This is a step in the biosynthesis of staphyloxanthin, an orange pigment present in most staphylococci strains.</text>
</comment>
<comment type="subcellular location">
    <subcellularLocation>
        <location evidence="1">Cell membrane</location>
    </subcellularLocation>
</comment>
<dbReference type="SUPFAM" id="SSF53448">
    <property type="entry name" value="Nucleotide-diphospho-sugar transferases"/>
    <property type="match status" value="1"/>
</dbReference>
<evidence type="ECO:0000256" key="1">
    <source>
        <dbReference type="ARBA" id="ARBA00004236"/>
    </source>
</evidence>